<evidence type="ECO:0000256" key="5">
    <source>
        <dbReference type="PIRSR" id="PIRSR019574-1"/>
    </source>
</evidence>
<dbReference type="Pfam" id="PF13416">
    <property type="entry name" value="SBP_bac_8"/>
    <property type="match status" value="1"/>
</dbReference>
<keyword evidence="2" id="KW-0813">Transport</keyword>
<reference evidence="6" key="2">
    <citation type="submission" date="2021-04" db="EMBL/GenBank/DDBJ databases">
        <authorList>
            <person name="Gilroy R."/>
        </authorList>
    </citation>
    <scope>NUCLEOTIDE SEQUENCE</scope>
    <source>
        <strain evidence="6">CHK169-4300</strain>
    </source>
</reference>
<dbReference type="SUPFAM" id="SSF53850">
    <property type="entry name" value="Periplasmic binding protein-like II"/>
    <property type="match status" value="1"/>
</dbReference>
<dbReference type="InterPro" id="IPR001188">
    <property type="entry name" value="Sperm_putr-bd"/>
</dbReference>
<comment type="caution">
    <text evidence="6">The sequence shown here is derived from an EMBL/GenBank/DDBJ whole genome shotgun (WGS) entry which is preliminary data.</text>
</comment>
<protein>
    <submittedName>
        <fullName evidence="6">ABC transporter substrate-binding protein</fullName>
    </submittedName>
</protein>
<feature type="binding site" evidence="5">
    <location>
        <position position="92"/>
    </location>
    <ligand>
        <name>spermidine</name>
        <dbReference type="ChEBI" id="CHEBI:57834"/>
    </ligand>
</feature>
<keyword evidence="3" id="KW-0732">Signal</keyword>
<evidence type="ECO:0000313" key="6">
    <source>
        <dbReference type="EMBL" id="HIZ71881.1"/>
    </source>
</evidence>
<dbReference type="GO" id="GO:0019808">
    <property type="term" value="F:polyamine binding"/>
    <property type="evidence" value="ECO:0007669"/>
    <property type="project" value="InterPro"/>
</dbReference>
<dbReference type="GO" id="GO:0042597">
    <property type="term" value="C:periplasmic space"/>
    <property type="evidence" value="ECO:0007669"/>
    <property type="project" value="UniProtKB-SubCell"/>
</dbReference>
<dbReference type="Proteomes" id="UP000824106">
    <property type="component" value="Unassembled WGS sequence"/>
</dbReference>
<dbReference type="PIRSF" id="PIRSF019574">
    <property type="entry name" value="Periplasmic_polyamine_BP"/>
    <property type="match status" value="1"/>
</dbReference>
<evidence type="ECO:0000256" key="4">
    <source>
        <dbReference type="ARBA" id="ARBA00022764"/>
    </source>
</evidence>
<dbReference type="InterPro" id="IPR006059">
    <property type="entry name" value="SBP"/>
</dbReference>
<evidence type="ECO:0000256" key="1">
    <source>
        <dbReference type="ARBA" id="ARBA00004418"/>
    </source>
</evidence>
<proteinExistence type="predicted"/>
<organism evidence="6 7">
    <name type="scientific">Candidatus Atopostipes pullistercoris</name>
    <dbReference type="NCBI Taxonomy" id="2838467"/>
    <lineage>
        <taxon>Bacteria</taxon>
        <taxon>Bacillati</taxon>
        <taxon>Bacillota</taxon>
        <taxon>Bacilli</taxon>
        <taxon>Lactobacillales</taxon>
        <taxon>Carnobacteriaceae</taxon>
        <taxon>Atopostipes</taxon>
    </lineage>
</organism>
<reference evidence="6" key="1">
    <citation type="journal article" date="2021" name="PeerJ">
        <title>Extensive microbial diversity within the chicken gut microbiome revealed by metagenomics and culture.</title>
        <authorList>
            <person name="Gilroy R."/>
            <person name="Ravi A."/>
            <person name="Getino M."/>
            <person name="Pursley I."/>
            <person name="Horton D.L."/>
            <person name="Alikhan N.F."/>
            <person name="Baker D."/>
            <person name="Gharbi K."/>
            <person name="Hall N."/>
            <person name="Watson M."/>
            <person name="Adriaenssens E.M."/>
            <person name="Foster-Nyarko E."/>
            <person name="Jarju S."/>
            <person name="Secka A."/>
            <person name="Antonio M."/>
            <person name="Oren A."/>
            <person name="Chaudhuri R.R."/>
            <person name="La Ragione R."/>
            <person name="Hildebrand F."/>
            <person name="Pallen M.J."/>
        </authorList>
    </citation>
    <scope>NUCLEOTIDE SEQUENCE</scope>
    <source>
        <strain evidence="6">CHK169-4300</strain>
    </source>
</reference>
<dbReference type="GO" id="GO:0015846">
    <property type="term" value="P:polyamine transport"/>
    <property type="evidence" value="ECO:0007669"/>
    <property type="project" value="InterPro"/>
</dbReference>
<name>A0A9D2G445_9LACT</name>
<accession>A0A9D2G445</accession>
<gene>
    <name evidence="6" type="ORF">H9808_09000</name>
</gene>
<sequence>MKKIVRFLLTILSLILLLLGVDRYLIQSSRRSTEGTLTIYNWGDYIDPSLITAFEEETGLQVIYETFDSNEAMYTKVQQGGTAYDIVIPSEYMIERMIDEDLLHKLDHSKIDGMNHLIEDFLDLPFDPDNQYSVPYFWGTLGIVYNDKMIPKGEITSWEDLWRPEYKNSLLLIDGAREIVGLSLQSLGYSLNSKNLTELNAATEKLSSLAPNVKAIVADEIKMYMIQEEAPIAVTFSGEAADMMSENEHLHYILPEEGSNLWFDNIVIPKTAQNVEGAYAFISFMLRPENAALNAEYIGYSSPNQTAIEKYMDKEMVNDEQFYPTLEDVKELEIYENLGLEFIETYNDLFLEFKMN</sequence>
<evidence type="ECO:0000313" key="7">
    <source>
        <dbReference type="Proteomes" id="UP000824106"/>
    </source>
</evidence>
<keyword evidence="4" id="KW-0574">Periplasm</keyword>
<dbReference type="AlphaFoldDB" id="A0A9D2G445"/>
<dbReference type="PANTHER" id="PTHR30222:SF17">
    <property type="entry name" value="SPERMIDINE_PUTRESCINE-BINDING PERIPLASMIC PROTEIN"/>
    <property type="match status" value="1"/>
</dbReference>
<dbReference type="EMBL" id="DXAZ01000154">
    <property type="protein sequence ID" value="HIZ71881.1"/>
    <property type="molecule type" value="Genomic_DNA"/>
</dbReference>
<dbReference type="Gene3D" id="3.40.190.10">
    <property type="entry name" value="Periplasmic binding protein-like II"/>
    <property type="match status" value="2"/>
</dbReference>
<evidence type="ECO:0000256" key="3">
    <source>
        <dbReference type="ARBA" id="ARBA00022729"/>
    </source>
</evidence>
<dbReference type="PANTHER" id="PTHR30222">
    <property type="entry name" value="SPERMIDINE/PUTRESCINE-BINDING PERIPLASMIC PROTEIN"/>
    <property type="match status" value="1"/>
</dbReference>
<comment type="subcellular location">
    <subcellularLocation>
        <location evidence="1">Periplasm</location>
    </subcellularLocation>
</comment>
<evidence type="ECO:0000256" key="2">
    <source>
        <dbReference type="ARBA" id="ARBA00022448"/>
    </source>
</evidence>
<dbReference type="CDD" id="cd13663">
    <property type="entry name" value="PBP2_PotD_PotF_like_2"/>
    <property type="match status" value="1"/>
</dbReference>
<dbReference type="PRINTS" id="PR00909">
    <property type="entry name" value="SPERMDNBNDNG"/>
</dbReference>